<feature type="non-terminal residue" evidence="2">
    <location>
        <position position="1"/>
    </location>
</feature>
<comment type="similarity">
    <text evidence="1">Belongs to the NDRG family.</text>
</comment>
<dbReference type="InterPro" id="IPR029058">
    <property type="entry name" value="AB_hydrolase_fold"/>
</dbReference>
<dbReference type="EMBL" id="CAAE01002221">
    <property type="protein sequence ID" value="CAF87343.1"/>
    <property type="molecule type" value="Genomic_DNA"/>
</dbReference>
<protein>
    <submittedName>
        <fullName evidence="2">(spotted green pufferfish) hypothetical protein</fullName>
    </submittedName>
</protein>
<dbReference type="KEGG" id="tng:GSTEN00038334G001"/>
<dbReference type="Gene3D" id="3.40.50.1820">
    <property type="entry name" value="alpha/beta hydrolase"/>
    <property type="match status" value="1"/>
</dbReference>
<evidence type="ECO:0000256" key="1">
    <source>
        <dbReference type="ARBA" id="ARBA00005598"/>
    </source>
</evidence>
<organism evidence="2">
    <name type="scientific">Tetraodon nigroviridis</name>
    <name type="common">Spotted green pufferfish</name>
    <name type="synonym">Chelonodon nigroviridis</name>
    <dbReference type="NCBI Taxonomy" id="99883"/>
    <lineage>
        <taxon>Eukaryota</taxon>
        <taxon>Metazoa</taxon>
        <taxon>Chordata</taxon>
        <taxon>Craniata</taxon>
        <taxon>Vertebrata</taxon>
        <taxon>Euteleostomi</taxon>
        <taxon>Actinopterygii</taxon>
        <taxon>Neopterygii</taxon>
        <taxon>Teleostei</taxon>
        <taxon>Neoteleostei</taxon>
        <taxon>Acanthomorphata</taxon>
        <taxon>Eupercaria</taxon>
        <taxon>Tetraodontiformes</taxon>
        <taxon>Tetradontoidea</taxon>
        <taxon>Tetraodontidae</taxon>
        <taxon>Tetraodon</taxon>
    </lineage>
</organism>
<sequence length="99" mass="10688">PSPGCVCVCVPQCPALLVVGDTSPAVEAVVMECNSRLNPTKTTLLKVNRHVHTFRFDPTHSLIRLCVLSQMADCGGLPQVVQPGKLAEAFKYFVQGMGY</sequence>
<gene>
    <name evidence="2" type="ORF">GSTENG00038334001</name>
</gene>
<accession>Q4TID9</accession>
<feature type="non-terminal residue" evidence="2">
    <location>
        <position position="99"/>
    </location>
</feature>
<dbReference type="InterPro" id="IPR004142">
    <property type="entry name" value="NDRG"/>
</dbReference>
<proteinExistence type="inferred from homology"/>
<dbReference type="Pfam" id="PF03096">
    <property type="entry name" value="Ndr"/>
    <property type="match status" value="2"/>
</dbReference>
<reference evidence="2" key="1">
    <citation type="journal article" date="2004" name="Nature">
        <title>Genome duplication in the teleost fish Tetraodon nigroviridis reveals the early vertebrate proto-karyotype.</title>
        <authorList>
            <person name="Jaillon O."/>
            <person name="Aury J.-M."/>
            <person name="Brunet F."/>
            <person name="Petit J.-L."/>
            <person name="Stange-Thomann N."/>
            <person name="Mauceli E."/>
            <person name="Bouneau L."/>
            <person name="Fischer C."/>
            <person name="Ozouf-Costaz C."/>
            <person name="Bernot A."/>
            <person name="Nicaud S."/>
            <person name="Jaffe D."/>
            <person name="Fisher S."/>
            <person name="Lutfalla G."/>
            <person name="Dossat C."/>
            <person name="Segurens B."/>
            <person name="Dasilva C."/>
            <person name="Salanoubat M."/>
            <person name="Levy M."/>
            <person name="Boudet N."/>
            <person name="Castellano S."/>
            <person name="Anthouard V."/>
            <person name="Jubin C."/>
            <person name="Castelli V."/>
            <person name="Katinka M."/>
            <person name="Vacherie B."/>
            <person name="Biemont C."/>
            <person name="Skalli Z."/>
            <person name="Cattolico L."/>
            <person name="Poulain J."/>
            <person name="De Berardinis V."/>
            <person name="Cruaud C."/>
            <person name="Duprat S."/>
            <person name="Brottier P."/>
            <person name="Coutanceau J.-P."/>
            <person name="Gouzy J."/>
            <person name="Parra G."/>
            <person name="Lardier G."/>
            <person name="Chapple C."/>
            <person name="McKernan K.J."/>
            <person name="McEwan P."/>
            <person name="Bosak S."/>
            <person name="Kellis M."/>
            <person name="Volff J.-N."/>
            <person name="Guigo R."/>
            <person name="Zody M.C."/>
            <person name="Mesirov J."/>
            <person name="Lindblad-Toh K."/>
            <person name="Birren B."/>
            <person name="Nusbaum C."/>
            <person name="Kahn D."/>
            <person name="Robinson-Rechavi M."/>
            <person name="Laudet V."/>
            <person name="Schachter V."/>
            <person name="Quetier F."/>
            <person name="Saurin W."/>
            <person name="Scarpelli C."/>
            <person name="Wincker P."/>
            <person name="Lander E.S."/>
            <person name="Weissenbach J."/>
            <person name="Roest Crollius H."/>
        </authorList>
    </citation>
    <scope>NUCLEOTIDE SEQUENCE [LARGE SCALE GENOMIC DNA]</scope>
</reference>
<dbReference type="AlphaFoldDB" id="Q4TID9"/>
<reference evidence="2" key="2">
    <citation type="submission" date="2004-02" db="EMBL/GenBank/DDBJ databases">
        <authorList>
            <consortium name="Genoscope"/>
            <consortium name="Whitehead Institute Centre for Genome Research"/>
        </authorList>
    </citation>
    <scope>NUCLEOTIDE SEQUENCE</scope>
</reference>
<dbReference type="PANTHER" id="PTHR11034">
    <property type="entry name" value="N-MYC DOWNSTREAM REGULATED"/>
    <property type="match status" value="1"/>
</dbReference>
<evidence type="ECO:0000313" key="2">
    <source>
        <dbReference type="EMBL" id="CAF87343.1"/>
    </source>
</evidence>
<dbReference type="OrthoDB" id="9397069at2759"/>
<name>Q4TID9_TETNG</name>
<comment type="caution">
    <text evidence="2">The sequence shown here is derived from an EMBL/GenBank/DDBJ whole genome shotgun (WGS) entry which is preliminary data.</text>
</comment>